<dbReference type="SUPFAM" id="SSF57756">
    <property type="entry name" value="Retrovirus zinc finger-like domains"/>
    <property type="match status" value="1"/>
</dbReference>
<feature type="region of interest" description="Disordered" evidence="2">
    <location>
        <begin position="137"/>
        <end position="164"/>
    </location>
</feature>
<keyword evidence="1" id="KW-0862">Zinc</keyword>
<dbReference type="GO" id="GO:0003676">
    <property type="term" value="F:nucleic acid binding"/>
    <property type="evidence" value="ECO:0007669"/>
    <property type="project" value="InterPro"/>
</dbReference>
<dbReference type="EMBL" id="JARGEI010000027">
    <property type="protein sequence ID" value="KAJ8707615.1"/>
    <property type="molecule type" value="Genomic_DNA"/>
</dbReference>
<keyword evidence="1" id="KW-0479">Metal-binding</keyword>
<dbReference type="PROSITE" id="PS50158">
    <property type="entry name" value="ZF_CCHC"/>
    <property type="match status" value="1"/>
</dbReference>
<accession>A0AAD7Y9C5</accession>
<gene>
    <name evidence="4" type="ORF">PYW07_011292</name>
</gene>
<keyword evidence="5" id="KW-1185">Reference proteome</keyword>
<dbReference type="InterPro" id="IPR001878">
    <property type="entry name" value="Znf_CCHC"/>
</dbReference>
<keyword evidence="1" id="KW-0863">Zinc-finger</keyword>
<protein>
    <recommendedName>
        <fullName evidence="3">CCHC-type domain-containing protein</fullName>
    </recommendedName>
</protein>
<organism evidence="4 5">
    <name type="scientific">Mythimna separata</name>
    <name type="common">Oriental armyworm</name>
    <name type="synonym">Pseudaletia separata</name>
    <dbReference type="NCBI Taxonomy" id="271217"/>
    <lineage>
        <taxon>Eukaryota</taxon>
        <taxon>Metazoa</taxon>
        <taxon>Ecdysozoa</taxon>
        <taxon>Arthropoda</taxon>
        <taxon>Hexapoda</taxon>
        <taxon>Insecta</taxon>
        <taxon>Pterygota</taxon>
        <taxon>Neoptera</taxon>
        <taxon>Endopterygota</taxon>
        <taxon>Lepidoptera</taxon>
        <taxon>Glossata</taxon>
        <taxon>Ditrysia</taxon>
        <taxon>Noctuoidea</taxon>
        <taxon>Noctuidae</taxon>
        <taxon>Noctuinae</taxon>
        <taxon>Hadenini</taxon>
        <taxon>Mythimna</taxon>
    </lineage>
</organism>
<dbReference type="PROSITE" id="PS51257">
    <property type="entry name" value="PROKAR_LIPOPROTEIN"/>
    <property type="match status" value="1"/>
</dbReference>
<feature type="compositionally biased region" description="Basic and acidic residues" evidence="2">
    <location>
        <begin position="137"/>
        <end position="151"/>
    </location>
</feature>
<evidence type="ECO:0000313" key="5">
    <source>
        <dbReference type="Proteomes" id="UP001231518"/>
    </source>
</evidence>
<dbReference type="Gene3D" id="4.10.60.10">
    <property type="entry name" value="Zinc finger, CCHC-type"/>
    <property type="match status" value="1"/>
</dbReference>
<evidence type="ECO:0000256" key="1">
    <source>
        <dbReference type="PROSITE-ProRule" id="PRU00047"/>
    </source>
</evidence>
<dbReference type="AlphaFoldDB" id="A0AAD7Y9C5"/>
<dbReference type="Proteomes" id="UP001231518">
    <property type="component" value="Chromosome 28"/>
</dbReference>
<reference evidence="4" key="1">
    <citation type="submission" date="2023-03" db="EMBL/GenBank/DDBJ databases">
        <title>Chromosome-level genomes of two armyworms, Mythimna separata and Mythimna loreyi, provide insights into the biosynthesis and reception of sex pheromones.</title>
        <authorList>
            <person name="Zhao H."/>
        </authorList>
    </citation>
    <scope>NUCLEOTIDE SEQUENCE</scope>
    <source>
        <strain evidence="4">BeijingLab</strain>
        <tissue evidence="4">Pupa</tissue>
    </source>
</reference>
<evidence type="ECO:0000259" key="3">
    <source>
        <dbReference type="PROSITE" id="PS50158"/>
    </source>
</evidence>
<proteinExistence type="predicted"/>
<evidence type="ECO:0000256" key="2">
    <source>
        <dbReference type="SAM" id="MobiDB-lite"/>
    </source>
</evidence>
<comment type="caution">
    <text evidence="4">The sequence shown here is derived from an EMBL/GenBank/DDBJ whole genome shotgun (WGS) entry which is preliminary data.</text>
</comment>
<dbReference type="InterPro" id="IPR036875">
    <property type="entry name" value="Znf_CCHC_sf"/>
</dbReference>
<evidence type="ECO:0000313" key="4">
    <source>
        <dbReference type="EMBL" id="KAJ8707615.1"/>
    </source>
</evidence>
<name>A0AAD7Y9C5_MYTSE</name>
<sequence>MRIMGLDDSVTEEEVVAAVVGAGGCLTDQVRTGTIRADGTGMRAVTVSCPVTAAKAITREGRRLLVGWVSAQVKLLEPRPLRCYRCHVGHHVGAFCKAEVDRSDRCFQCGLAGHQAAACSAAPHCYACAAANKSADHRAGSRSCDPPDKAKGKVRKGPHPTADSATAAAAIATAAAVAEPLRGTREETVMDCQ</sequence>
<dbReference type="GO" id="GO:0008270">
    <property type="term" value="F:zinc ion binding"/>
    <property type="evidence" value="ECO:0007669"/>
    <property type="project" value="UniProtKB-KW"/>
</dbReference>
<feature type="domain" description="CCHC-type" evidence="3">
    <location>
        <begin position="105"/>
        <end position="119"/>
    </location>
</feature>